<dbReference type="Gene3D" id="3.90.110.10">
    <property type="entry name" value="Lactate dehydrogenase/glycoside hydrolase, family 4, C-terminal"/>
    <property type="match status" value="1"/>
</dbReference>
<accession>A0AAJ7CGJ7</accession>
<dbReference type="SUPFAM" id="SSF56327">
    <property type="entry name" value="LDH C-terminal domain-like"/>
    <property type="match status" value="1"/>
</dbReference>
<keyword evidence="4" id="KW-1185">Reference proteome</keyword>
<dbReference type="KEGG" id="ccin:107275085"/>
<evidence type="ECO:0000259" key="3">
    <source>
        <dbReference type="Pfam" id="PF02866"/>
    </source>
</evidence>
<dbReference type="InterPro" id="IPR022383">
    <property type="entry name" value="Lactate/malate_DH_C"/>
</dbReference>
<keyword evidence="1" id="KW-0560">Oxidoreductase</keyword>
<protein>
    <submittedName>
        <fullName evidence="5">Probable malate dehydrogenase, mitochondrial</fullName>
    </submittedName>
</protein>
<dbReference type="GO" id="GO:0006099">
    <property type="term" value="P:tricarboxylic acid cycle"/>
    <property type="evidence" value="ECO:0007669"/>
    <property type="project" value="TreeGrafter"/>
</dbReference>
<dbReference type="GeneID" id="107275085"/>
<gene>
    <name evidence="5" type="primary">LOC107275085</name>
</gene>
<evidence type="ECO:0000313" key="4">
    <source>
        <dbReference type="Proteomes" id="UP000694920"/>
    </source>
</evidence>
<organism evidence="4 5">
    <name type="scientific">Cephus cinctus</name>
    <name type="common">Wheat stem sawfly</name>
    <dbReference type="NCBI Taxonomy" id="211228"/>
    <lineage>
        <taxon>Eukaryota</taxon>
        <taxon>Metazoa</taxon>
        <taxon>Ecdysozoa</taxon>
        <taxon>Arthropoda</taxon>
        <taxon>Hexapoda</taxon>
        <taxon>Insecta</taxon>
        <taxon>Pterygota</taxon>
        <taxon>Neoptera</taxon>
        <taxon>Endopterygota</taxon>
        <taxon>Hymenoptera</taxon>
        <taxon>Cephoidea</taxon>
        <taxon>Cephidae</taxon>
        <taxon>Cephus</taxon>
    </lineage>
</organism>
<dbReference type="Proteomes" id="UP000694920">
    <property type="component" value="Unplaced"/>
</dbReference>
<dbReference type="RefSeq" id="XP_015610347.2">
    <property type="nucleotide sequence ID" value="XM_015754861.2"/>
</dbReference>
<dbReference type="Gene3D" id="3.40.50.720">
    <property type="entry name" value="NAD(P)-binding Rossmann-like Domain"/>
    <property type="match status" value="1"/>
</dbReference>
<dbReference type="PANTHER" id="PTHR11540:SF16">
    <property type="entry name" value="MALATE DEHYDROGENASE, MITOCHONDRIAL"/>
    <property type="match status" value="1"/>
</dbReference>
<name>A0AAJ7CGJ7_CEPCN</name>
<keyword evidence="2" id="KW-0520">NAD</keyword>
<feature type="domain" description="Lactate/malate dehydrogenase C-terminal" evidence="3">
    <location>
        <begin position="79"/>
        <end position="229"/>
    </location>
</feature>
<evidence type="ECO:0000256" key="2">
    <source>
        <dbReference type="ARBA" id="ARBA00023027"/>
    </source>
</evidence>
<proteinExistence type="predicted"/>
<dbReference type="AlphaFoldDB" id="A0AAJ7CGJ7"/>
<dbReference type="InterPro" id="IPR015955">
    <property type="entry name" value="Lactate_DH/Glyco_Ohase_4_C"/>
</dbReference>
<dbReference type="GO" id="GO:0030060">
    <property type="term" value="F:L-malate dehydrogenase (NAD+) activity"/>
    <property type="evidence" value="ECO:0007669"/>
    <property type="project" value="TreeGrafter"/>
</dbReference>
<sequence>MDIIALMDETDFDMGKAGPLAQFMVTSTYVKRMAEKMIHACPTALVAIFARPVTSSLAMVSELYKRAGWWDPDRIIGSTAIDCMRIEAMAAHLLDLNPAYFSVPIVGGADPCTVVPLLSHAKPINLFTKDQENMLLRRLRSADKELASTELKGPKISSGAAAAKLIVSLAGGLSGYKNIISCAFVRSNVLPVCRFYASELEFGPNGVQKNYGLPKVSQRELSLIEESIPLINEYVSVAIDNVHSEKEEKIKV</sequence>
<reference evidence="5" key="1">
    <citation type="submission" date="2025-08" db="UniProtKB">
        <authorList>
            <consortium name="RefSeq"/>
        </authorList>
    </citation>
    <scope>IDENTIFICATION</scope>
</reference>
<dbReference type="GO" id="GO:0005739">
    <property type="term" value="C:mitochondrion"/>
    <property type="evidence" value="ECO:0007669"/>
    <property type="project" value="TreeGrafter"/>
</dbReference>
<dbReference type="PANTHER" id="PTHR11540">
    <property type="entry name" value="MALATE AND LACTATE DEHYDROGENASE"/>
    <property type="match status" value="1"/>
</dbReference>
<dbReference type="Pfam" id="PF02866">
    <property type="entry name" value="Ldh_1_C"/>
    <property type="match status" value="1"/>
</dbReference>
<evidence type="ECO:0000313" key="5">
    <source>
        <dbReference type="RefSeq" id="XP_015610347.2"/>
    </source>
</evidence>
<evidence type="ECO:0000256" key="1">
    <source>
        <dbReference type="ARBA" id="ARBA00023002"/>
    </source>
</evidence>